<protein>
    <submittedName>
        <fullName evidence="1">Uncharacterized protein</fullName>
    </submittedName>
</protein>
<dbReference type="Proteomes" id="UP000054549">
    <property type="component" value="Unassembled WGS sequence"/>
</dbReference>
<reference evidence="1 2" key="1">
    <citation type="submission" date="2014-04" db="EMBL/GenBank/DDBJ databases">
        <title>Evolutionary Origins and Diversification of the Mycorrhizal Mutualists.</title>
        <authorList>
            <consortium name="DOE Joint Genome Institute"/>
            <consortium name="Mycorrhizal Genomics Consortium"/>
            <person name="Kohler A."/>
            <person name="Kuo A."/>
            <person name="Nagy L.G."/>
            <person name="Floudas D."/>
            <person name="Copeland A."/>
            <person name="Barry K.W."/>
            <person name="Cichocki N."/>
            <person name="Veneault-Fourrey C."/>
            <person name="LaButti K."/>
            <person name="Lindquist E.A."/>
            <person name="Lipzen A."/>
            <person name="Lundell T."/>
            <person name="Morin E."/>
            <person name="Murat C."/>
            <person name="Riley R."/>
            <person name="Ohm R."/>
            <person name="Sun H."/>
            <person name="Tunlid A."/>
            <person name="Henrissat B."/>
            <person name="Grigoriev I.V."/>
            <person name="Hibbett D.S."/>
            <person name="Martin F."/>
        </authorList>
    </citation>
    <scope>NUCLEOTIDE SEQUENCE [LARGE SCALE GENOMIC DNA]</scope>
    <source>
        <strain evidence="1 2">Koide BX008</strain>
    </source>
</reference>
<dbReference type="InParanoid" id="A0A0C2W8Q0"/>
<keyword evidence="2" id="KW-1185">Reference proteome</keyword>
<evidence type="ECO:0000313" key="1">
    <source>
        <dbReference type="EMBL" id="KIL57542.1"/>
    </source>
</evidence>
<dbReference type="AlphaFoldDB" id="A0A0C2W8Q0"/>
<dbReference type="HOGENOM" id="CLU_2096257_0_0_1"/>
<organism evidence="1 2">
    <name type="scientific">Amanita muscaria (strain Koide BX008)</name>
    <dbReference type="NCBI Taxonomy" id="946122"/>
    <lineage>
        <taxon>Eukaryota</taxon>
        <taxon>Fungi</taxon>
        <taxon>Dikarya</taxon>
        <taxon>Basidiomycota</taxon>
        <taxon>Agaricomycotina</taxon>
        <taxon>Agaricomycetes</taxon>
        <taxon>Agaricomycetidae</taxon>
        <taxon>Agaricales</taxon>
        <taxon>Pluteineae</taxon>
        <taxon>Amanitaceae</taxon>
        <taxon>Amanita</taxon>
    </lineage>
</organism>
<evidence type="ECO:0000313" key="2">
    <source>
        <dbReference type="Proteomes" id="UP000054549"/>
    </source>
</evidence>
<proteinExistence type="predicted"/>
<dbReference type="EMBL" id="KN818366">
    <property type="protein sequence ID" value="KIL57542.1"/>
    <property type="molecule type" value="Genomic_DNA"/>
</dbReference>
<name>A0A0C2W8Q0_AMAMK</name>
<accession>A0A0C2W8Q0</accession>
<gene>
    <name evidence="1" type="ORF">M378DRAFT_381759</name>
</gene>
<sequence length="116" mass="13121">MREPCNGSSWMAMCLSCTAPRSCMFSASHRLKMKGNLQKRGWRATLTYCTSITSRSSCSTSSLKARALRSKPEVHPCLFTVPRILVRQGRWSPSWQNREVGSFSVLNRPYSAESRT</sequence>